<proteinExistence type="predicted"/>
<dbReference type="PROSITE" id="PS50943">
    <property type="entry name" value="HTH_CROC1"/>
    <property type="match status" value="1"/>
</dbReference>
<dbReference type="InterPro" id="IPR010982">
    <property type="entry name" value="Lambda_DNA-bd_dom_sf"/>
</dbReference>
<gene>
    <name evidence="2" type="ORF">ABK249_32365</name>
</gene>
<dbReference type="EMBL" id="JBEAAL010000049">
    <property type="protein sequence ID" value="MEQ1409600.1"/>
    <property type="molecule type" value="Genomic_DNA"/>
</dbReference>
<evidence type="ECO:0000313" key="2">
    <source>
        <dbReference type="EMBL" id="MEQ1409600.1"/>
    </source>
</evidence>
<dbReference type="Proteomes" id="UP001496627">
    <property type="component" value="Unassembled WGS sequence"/>
</dbReference>
<sequence length="82" mass="9245">MANTLETKVLRNMALAMEREREKRGMTVTELARLCELTESDYLGILDGSVNLRLSAIDRISNNLRIHLDELIGGQSRKLSLS</sequence>
<dbReference type="SMART" id="SM00530">
    <property type="entry name" value="HTH_XRE"/>
    <property type="match status" value="1"/>
</dbReference>
<dbReference type="InterPro" id="IPR001387">
    <property type="entry name" value="Cro/C1-type_HTH"/>
</dbReference>
<reference evidence="2 3" key="1">
    <citation type="submission" date="2024-05" db="EMBL/GenBank/DDBJ databases">
        <title>Neorhizobium sp. Rsf11, a plant growth promoting and heavy metal resistant PAH-degrader.</title>
        <authorList>
            <person name="Golubev S.N."/>
            <person name="Muratova A.Y."/>
            <person name="Markelova M.I."/>
        </authorList>
    </citation>
    <scope>NUCLEOTIDE SEQUENCE [LARGE SCALE GENOMIC DNA]</scope>
    <source>
        <strain evidence="2 3">Rsf11</strain>
    </source>
</reference>
<dbReference type="Gene3D" id="1.10.260.40">
    <property type="entry name" value="lambda repressor-like DNA-binding domains"/>
    <property type="match status" value="1"/>
</dbReference>
<name>A0ABV0MCH5_9HYPH</name>
<dbReference type="CDD" id="cd00093">
    <property type="entry name" value="HTH_XRE"/>
    <property type="match status" value="1"/>
</dbReference>
<evidence type="ECO:0000313" key="3">
    <source>
        <dbReference type="Proteomes" id="UP001496627"/>
    </source>
</evidence>
<protein>
    <submittedName>
        <fullName evidence="2">Helix-turn-helix transcriptional regulator</fullName>
    </submittedName>
</protein>
<dbReference type="RefSeq" id="WP_210058827.1">
    <property type="nucleotide sequence ID" value="NZ_JBEAAL010000049.1"/>
</dbReference>
<dbReference type="SUPFAM" id="SSF47413">
    <property type="entry name" value="lambda repressor-like DNA-binding domains"/>
    <property type="match status" value="1"/>
</dbReference>
<dbReference type="Pfam" id="PF13443">
    <property type="entry name" value="HTH_26"/>
    <property type="match status" value="1"/>
</dbReference>
<evidence type="ECO:0000259" key="1">
    <source>
        <dbReference type="PROSITE" id="PS50943"/>
    </source>
</evidence>
<organism evidence="2 3">
    <name type="scientific">Neorhizobium phenanthreniclasticum</name>
    <dbReference type="NCBI Taxonomy" id="3157917"/>
    <lineage>
        <taxon>Bacteria</taxon>
        <taxon>Pseudomonadati</taxon>
        <taxon>Pseudomonadota</taxon>
        <taxon>Alphaproteobacteria</taxon>
        <taxon>Hyphomicrobiales</taxon>
        <taxon>Rhizobiaceae</taxon>
        <taxon>Rhizobium/Agrobacterium group</taxon>
        <taxon>Neorhizobium</taxon>
    </lineage>
</organism>
<accession>A0ABV0MCH5</accession>
<comment type="caution">
    <text evidence="2">The sequence shown here is derived from an EMBL/GenBank/DDBJ whole genome shotgun (WGS) entry which is preliminary data.</text>
</comment>
<feature type="domain" description="HTH cro/C1-type" evidence="1">
    <location>
        <begin position="17"/>
        <end position="71"/>
    </location>
</feature>
<keyword evidence="3" id="KW-1185">Reference proteome</keyword>